<dbReference type="Proteomes" id="UP000683925">
    <property type="component" value="Unassembled WGS sequence"/>
</dbReference>
<dbReference type="OMA" id="CISFNDY"/>
<keyword evidence="1" id="KW-0175">Coiled coil</keyword>
<reference evidence="2" key="1">
    <citation type="submission" date="2021-01" db="EMBL/GenBank/DDBJ databases">
        <authorList>
            <consortium name="Genoscope - CEA"/>
            <person name="William W."/>
        </authorList>
    </citation>
    <scope>NUCLEOTIDE SEQUENCE</scope>
</reference>
<dbReference type="OrthoDB" id="312783at2759"/>
<evidence type="ECO:0000256" key="1">
    <source>
        <dbReference type="SAM" id="Coils"/>
    </source>
</evidence>
<keyword evidence="3" id="KW-1185">Reference proteome</keyword>
<sequence>MTEDLKGFFQEFLDERFKQIDLKIQDLQKQLFENIREQEISLIDQIAKVLKNQQDLQREFDSLLKEIKVAQIQADEIIKNFSLEIPKPQQQQCLPIQQDFQQHLFNLYSPTIDLSDQKKCISFNDYSHQQSNILKQNKETQQFTNPLVSKFDQGQKTVYITKTGVKYHNSFCKSLQGSKIPTTLNVAIKQGFSACKLC</sequence>
<protein>
    <submittedName>
        <fullName evidence="2">Uncharacterized protein</fullName>
    </submittedName>
</protein>
<feature type="coiled-coil region" evidence="1">
    <location>
        <begin position="10"/>
        <end position="73"/>
    </location>
</feature>
<dbReference type="AlphaFoldDB" id="A0A8S1XBX5"/>
<evidence type="ECO:0000313" key="3">
    <source>
        <dbReference type="Proteomes" id="UP000683925"/>
    </source>
</evidence>
<evidence type="ECO:0000313" key="2">
    <source>
        <dbReference type="EMBL" id="CAD8198343.1"/>
    </source>
</evidence>
<accession>A0A8S1XBX5</accession>
<gene>
    <name evidence="2" type="ORF">POCTA_138.1.T1160167</name>
</gene>
<name>A0A8S1XBX5_PAROT</name>
<organism evidence="2 3">
    <name type="scientific">Paramecium octaurelia</name>
    <dbReference type="NCBI Taxonomy" id="43137"/>
    <lineage>
        <taxon>Eukaryota</taxon>
        <taxon>Sar</taxon>
        <taxon>Alveolata</taxon>
        <taxon>Ciliophora</taxon>
        <taxon>Intramacronucleata</taxon>
        <taxon>Oligohymenophorea</taxon>
        <taxon>Peniculida</taxon>
        <taxon>Parameciidae</taxon>
        <taxon>Paramecium</taxon>
    </lineage>
</organism>
<comment type="caution">
    <text evidence="2">The sequence shown here is derived from an EMBL/GenBank/DDBJ whole genome shotgun (WGS) entry which is preliminary data.</text>
</comment>
<proteinExistence type="predicted"/>
<dbReference type="EMBL" id="CAJJDP010000116">
    <property type="protein sequence ID" value="CAD8198343.1"/>
    <property type="molecule type" value="Genomic_DNA"/>
</dbReference>